<proteinExistence type="predicted"/>
<dbReference type="Pfam" id="PF06676">
    <property type="entry name" value="DUF1178"/>
    <property type="match status" value="1"/>
</dbReference>
<dbReference type="STRING" id="1437059.A6A05_12385"/>
<dbReference type="AlphaFoldDB" id="A0A178MP25"/>
<evidence type="ECO:0000313" key="2">
    <source>
        <dbReference type="Proteomes" id="UP000078543"/>
    </source>
</evidence>
<sequence length="83" mass="8616">MILYTLRCSKDHHFEQWFDNSGDYDAKKQDGALVCPECGDTHVGKAIMAPNVAKTAAAAAPMAACPSNPMGGGCGGCAFAGQH</sequence>
<organism evidence="1 2">
    <name type="scientific">Magnetospirillum moscoviense</name>
    <dbReference type="NCBI Taxonomy" id="1437059"/>
    <lineage>
        <taxon>Bacteria</taxon>
        <taxon>Pseudomonadati</taxon>
        <taxon>Pseudomonadota</taxon>
        <taxon>Alphaproteobacteria</taxon>
        <taxon>Rhodospirillales</taxon>
        <taxon>Rhodospirillaceae</taxon>
        <taxon>Magnetospirillum</taxon>
    </lineage>
</organism>
<name>A0A178MP25_9PROT</name>
<accession>A0A178MP25</accession>
<gene>
    <name evidence="1" type="ORF">A6A05_12385</name>
</gene>
<dbReference type="RefSeq" id="WP_068500329.1">
    <property type="nucleotide sequence ID" value="NZ_LWQU01000139.1"/>
</dbReference>
<dbReference type="Proteomes" id="UP000078543">
    <property type="component" value="Unassembled WGS sequence"/>
</dbReference>
<comment type="caution">
    <text evidence="1">The sequence shown here is derived from an EMBL/GenBank/DDBJ whole genome shotgun (WGS) entry which is preliminary data.</text>
</comment>
<dbReference type="OrthoDB" id="9799894at2"/>
<dbReference type="EMBL" id="LWQU01000139">
    <property type="protein sequence ID" value="OAN50456.1"/>
    <property type="molecule type" value="Genomic_DNA"/>
</dbReference>
<reference evidence="1 2" key="1">
    <citation type="submission" date="2016-04" db="EMBL/GenBank/DDBJ databases">
        <title>Draft genome sequence of freshwater magnetotactic bacteria Magnetospirillum marisnigri SP-1 and Magnetospirillum moscoviense BB-1.</title>
        <authorList>
            <person name="Koziaeva V."/>
            <person name="Dziuba M.V."/>
            <person name="Ivanov T.M."/>
            <person name="Kuznetsov B."/>
            <person name="Grouzdev D.S."/>
        </authorList>
    </citation>
    <scope>NUCLEOTIDE SEQUENCE [LARGE SCALE GENOMIC DNA]</scope>
    <source>
        <strain evidence="1 2">BB-1</strain>
    </source>
</reference>
<evidence type="ECO:0000313" key="1">
    <source>
        <dbReference type="EMBL" id="OAN50456.1"/>
    </source>
</evidence>
<dbReference type="InterPro" id="IPR009562">
    <property type="entry name" value="DUF1178"/>
</dbReference>
<protein>
    <submittedName>
        <fullName evidence="1">Uncharacterized protein</fullName>
    </submittedName>
</protein>
<keyword evidence="2" id="KW-1185">Reference proteome</keyword>